<feature type="region of interest" description="Disordered" evidence="1">
    <location>
        <begin position="258"/>
        <end position="277"/>
    </location>
</feature>
<dbReference type="EMBL" id="JAHLFE010000058">
    <property type="protein sequence ID" value="MBU3843839.1"/>
    <property type="molecule type" value="Genomic_DNA"/>
</dbReference>
<sequence length="277" mass="30325">MAFSTQQSFEPRVGTAQLVFGVIYTFIMLIALCMAFYAMQEGRDYYLSLFMGVLFALLAAKSFFISARVKKLVREGVYMEAQVDSCEPVRGITVIKGVCDVPNYGLIHIETRLVGESICHEIKTFMADHQQFKLPALVVGANTNHPRGMFTVKGDHGHLVVKSAMLRGQTAEDLEAQKQNNSALDDATARAKAATRLAEEQKQQEAAQAQIEQTQDEQAPAEQTAATADSAAETTAVMAAQPDSVVGDKRQSAEDAALMAALKQQEQKQNHEQGKHD</sequence>
<comment type="caution">
    <text evidence="3">The sequence shown here is derived from an EMBL/GenBank/DDBJ whole genome shotgun (WGS) entry which is preliminary data.</text>
</comment>
<feature type="transmembrane region" description="Helical" evidence="2">
    <location>
        <begin position="18"/>
        <end position="39"/>
    </location>
</feature>
<feature type="region of interest" description="Disordered" evidence="1">
    <location>
        <begin position="211"/>
        <end position="253"/>
    </location>
</feature>
<evidence type="ECO:0000313" key="4">
    <source>
        <dbReference type="Proteomes" id="UP000733611"/>
    </source>
</evidence>
<feature type="transmembrane region" description="Helical" evidence="2">
    <location>
        <begin position="45"/>
        <end position="64"/>
    </location>
</feature>
<keyword evidence="2" id="KW-0472">Membrane</keyword>
<reference evidence="3" key="2">
    <citation type="submission" date="2021-04" db="EMBL/GenBank/DDBJ databases">
        <authorList>
            <person name="Gilroy R."/>
        </authorList>
    </citation>
    <scope>NUCLEOTIDE SEQUENCE</scope>
    <source>
        <strain evidence="3">378</strain>
    </source>
</reference>
<evidence type="ECO:0000256" key="1">
    <source>
        <dbReference type="SAM" id="MobiDB-lite"/>
    </source>
</evidence>
<feature type="compositionally biased region" description="Basic and acidic residues" evidence="1">
    <location>
        <begin position="265"/>
        <end position="277"/>
    </location>
</feature>
<evidence type="ECO:0000256" key="2">
    <source>
        <dbReference type="SAM" id="Phobius"/>
    </source>
</evidence>
<gene>
    <name evidence="3" type="ORF">H9847_03055</name>
</gene>
<reference evidence="3" key="1">
    <citation type="journal article" date="2021" name="PeerJ">
        <title>Extensive microbial diversity within the chicken gut microbiome revealed by metagenomics and culture.</title>
        <authorList>
            <person name="Gilroy R."/>
            <person name="Ravi A."/>
            <person name="Getino M."/>
            <person name="Pursley I."/>
            <person name="Horton D.L."/>
            <person name="Alikhan N.F."/>
            <person name="Baker D."/>
            <person name="Gharbi K."/>
            <person name="Hall N."/>
            <person name="Watson M."/>
            <person name="Adriaenssens E.M."/>
            <person name="Foster-Nyarko E."/>
            <person name="Jarju S."/>
            <person name="Secka A."/>
            <person name="Antonio M."/>
            <person name="Oren A."/>
            <person name="Chaudhuri R.R."/>
            <person name="La Ragione R."/>
            <person name="Hildebrand F."/>
            <person name="Pallen M.J."/>
        </authorList>
    </citation>
    <scope>NUCLEOTIDE SEQUENCE</scope>
    <source>
        <strain evidence="3">378</strain>
    </source>
</reference>
<proteinExistence type="predicted"/>
<keyword evidence="2" id="KW-1133">Transmembrane helix</keyword>
<dbReference type="AlphaFoldDB" id="A0A948WZ77"/>
<organism evidence="3 4">
    <name type="scientific">Candidatus Anaerobiospirillum pullicola</name>
    <dbReference type="NCBI Taxonomy" id="2838451"/>
    <lineage>
        <taxon>Bacteria</taxon>
        <taxon>Pseudomonadati</taxon>
        <taxon>Pseudomonadota</taxon>
        <taxon>Gammaproteobacteria</taxon>
        <taxon>Aeromonadales</taxon>
        <taxon>Succinivibrionaceae</taxon>
        <taxon>Anaerobiospirillum</taxon>
    </lineage>
</organism>
<feature type="compositionally biased region" description="Low complexity" evidence="1">
    <location>
        <begin position="211"/>
        <end position="236"/>
    </location>
</feature>
<dbReference type="Proteomes" id="UP000733611">
    <property type="component" value="Unassembled WGS sequence"/>
</dbReference>
<evidence type="ECO:0000313" key="3">
    <source>
        <dbReference type="EMBL" id="MBU3843839.1"/>
    </source>
</evidence>
<name>A0A948WZ77_9GAMM</name>
<protein>
    <submittedName>
        <fullName evidence="3">Uncharacterized protein</fullName>
    </submittedName>
</protein>
<accession>A0A948WZ77</accession>
<keyword evidence="2" id="KW-0812">Transmembrane</keyword>